<dbReference type="InterPro" id="IPR004358">
    <property type="entry name" value="Sig_transdc_His_kin-like_C"/>
</dbReference>
<dbReference type="SUPFAM" id="SSF47384">
    <property type="entry name" value="Homodimeric domain of signal transducing histidine kinase"/>
    <property type="match status" value="1"/>
</dbReference>
<dbReference type="InterPro" id="IPR003660">
    <property type="entry name" value="HAMP_dom"/>
</dbReference>
<keyword evidence="10" id="KW-0067">ATP-binding</keyword>
<dbReference type="Pfam" id="PF02518">
    <property type="entry name" value="HATPase_c"/>
    <property type="match status" value="1"/>
</dbReference>
<accession>A0ABR7JPP9</accession>
<evidence type="ECO:0000256" key="8">
    <source>
        <dbReference type="ARBA" id="ARBA00022741"/>
    </source>
</evidence>
<evidence type="ECO:0000256" key="6">
    <source>
        <dbReference type="ARBA" id="ARBA00022679"/>
    </source>
</evidence>
<comment type="subcellular location">
    <subcellularLocation>
        <location evidence="2">Cell membrane</location>
        <topology evidence="2">Multi-pass membrane protein</topology>
    </subcellularLocation>
</comment>
<evidence type="ECO:0000256" key="10">
    <source>
        <dbReference type="ARBA" id="ARBA00022840"/>
    </source>
</evidence>
<dbReference type="PRINTS" id="PR00344">
    <property type="entry name" value="BCTRLSENSOR"/>
</dbReference>
<keyword evidence="4" id="KW-1003">Cell membrane</keyword>
<evidence type="ECO:0000256" key="9">
    <source>
        <dbReference type="ARBA" id="ARBA00022777"/>
    </source>
</evidence>
<evidence type="ECO:0000256" key="11">
    <source>
        <dbReference type="ARBA" id="ARBA00022989"/>
    </source>
</evidence>
<comment type="catalytic activity">
    <reaction evidence="1">
        <text>ATP + protein L-histidine = ADP + protein N-phospho-L-histidine.</text>
        <dbReference type="EC" id="2.7.13.3"/>
    </reaction>
</comment>
<dbReference type="Pfam" id="PF00512">
    <property type="entry name" value="HisKA"/>
    <property type="match status" value="1"/>
</dbReference>
<evidence type="ECO:0000256" key="12">
    <source>
        <dbReference type="ARBA" id="ARBA00023012"/>
    </source>
</evidence>
<dbReference type="PROSITE" id="PS50885">
    <property type="entry name" value="HAMP"/>
    <property type="match status" value="1"/>
</dbReference>
<dbReference type="Gene3D" id="3.30.565.10">
    <property type="entry name" value="Histidine kinase-like ATPase, C-terminal domain"/>
    <property type="match status" value="1"/>
</dbReference>
<dbReference type="SUPFAM" id="SSF158472">
    <property type="entry name" value="HAMP domain-like"/>
    <property type="match status" value="1"/>
</dbReference>
<dbReference type="Pfam" id="PF00672">
    <property type="entry name" value="HAMP"/>
    <property type="match status" value="1"/>
</dbReference>
<keyword evidence="18" id="KW-1185">Reference proteome</keyword>
<gene>
    <name evidence="17" type="ORF">H8923_08135</name>
</gene>
<reference evidence="17 18" key="1">
    <citation type="submission" date="2020-08" db="EMBL/GenBank/DDBJ databases">
        <authorList>
            <person name="Liu C."/>
            <person name="Sun Q."/>
        </authorList>
    </citation>
    <scope>NUCLEOTIDE SEQUENCE [LARGE SCALE GENOMIC DNA]</scope>
    <source>
        <strain evidence="17 18">NSJ-18</strain>
    </source>
</reference>
<dbReference type="Gene3D" id="1.10.287.130">
    <property type="match status" value="1"/>
</dbReference>
<dbReference type="PANTHER" id="PTHR45528:SF1">
    <property type="entry name" value="SENSOR HISTIDINE KINASE CPXA"/>
    <property type="match status" value="1"/>
</dbReference>
<keyword evidence="6" id="KW-0808">Transferase</keyword>
<feature type="domain" description="HAMP" evidence="16">
    <location>
        <begin position="65"/>
        <end position="117"/>
    </location>
</feature>
<proteinExistence type="predicted"/>
<keyword evidence="13 14" id="KW-0472">Membrane</keyword>
<dbReference type="Proteomes" id="UP000609849">
    <property type="component" value="Unassembled WGS sequence"/>
</dbReference>
<dbReference type="InterPro" id="IPR003594">
    <property type="entry name" value="HATPase_dom"/>
</dbReference>
<evidence type="ECO:0000256" key="5">
    <source>
        <dbReference type="ARBA" id="ARBA00022553"/>
    </source>
</evidence>
<evidence type="ECO:0000256" key="2">
    <source>
        <dbReference type="ARBA" id="ARBA00004651"/>
    </source>
</evidence>
<protein>
    <recommendedName>
        <fullName evidence="3">histidine kinase</fullName>
        <ecNumber evidence="3">2.7.13.3</ecNumber>
    </recommendedName>
</protein>
<name>A0ABR7JPP9_9FIRM</name>
<keyword evidence="12" id="KW-0902">Two-component regulatory system</keyword>
<evidence type="ECO:0000259" key="15">
    <source>
        <dbReference type="PROSITE" id="PS50109"/>
    </source>
</evidence>
<evidence type="ECO:0000256" key="7">
    <source>
        <dbReference type="ARBA" id="ARBA00022692"/>
    </source>
</evidence>
<dbReference type="InterPro" id="IPR050398">
    <property type="entry name" value="HssS/ArlS-like"/>
</dbReference>
<comment type="caution">
    <text evidence="17">The sequence shown here is derived from an EMBL/GenBank/DDBJ whole genome shotgun (WGS) entry which is preliminary data.</text>
</comment>
<evidence type="ECO:0000259" key="16">
    <source>
        <dbReference type="PROSITE" id="PS50885"/>
    </source>
</evidence>
<keyword evidence="8" id="KW-0547">Nucleotide-binding</keyword>
<dbReference type="PANTHER" id="PTHR45528">
    <property type="entry name" value="SENSOR HISTIDINE KINASE CPXA"/>
    <property type="match status" value="1"/>
</dbReference>
<dbReference type="EMBL" id="JACRWE010000003">
    <property type="protein sequence ID" value="MBC5996727.1"/>
    <property type="molecule type" value="Genomic_DNA"/>
</dbReference>
<keyword evidence="9" id="KW-0418">Kinase</keyword>
<dbReference type="SUPFAM" id="SSF55874">
    <property type="entry name" value="ATPase domain of HSP90 chaperone/DNA topoisomerase II/histidine kinase"/>
    <property type="match status" value="1"/>
</dbReference>
<dbReference type="SMART" id="SM00304">
    <property type="entry name" value="HAMP"/>
    <property type="match status" value="1"/>
</dbReference>
<evidence type="ECO:0000313" key="18">
    <source>
        <dbReference type="Proteomes" id="UP000609849"/>
    </source>
</evidence>
<keyword evidence="5" id="KW-0597">Phosphoprotein</keyword>
<feature type="transmembrane region" description="Helical" evidence="14">
    <location>
        <begin position="43"/>
        <end position="65"/>
    </location>
</feature>
<evidence type="ECO:0000256" key="4">
    <source>
        <dbReference type="ARBA" id="ARBA00022475"/>
    </source>
</evidence>
<evidence type="ECO:0000256" key="14">
    <source>
        <dbReference type="SAM" id="Phobius"/>
    </source>
</evidence>
<dbReference type="InterPro" id="IPR036097">
    <property type="entry name" value="HisK_dim/P_sf"/>
</dbReference>
<dbReference type="CDD" id="cd06225">
    <property type="entry name" value="HAMP"/>
    <property type="match status" value="1"/>
</dbReference>
<feature type="domain" description="Histidine kinase" evidence="15">
    <location>
        <begin position="132"/>
        <end position="348"/>
    </location>
</feature>
<dbReference type="InterPro" id="IPR036890">
    <property type="entry name" value="HATPase_C_sf"/>
</dbReference>
<dbReference type="PROSITE" id="PS50109">
    <property type="entry name" value="HIS_KIN"/>
    <property type="match status" value="1"/>
</dbReference>
<evidence type="ECO:0000256" key="1">
    <source>
        <dbReference type="ARBA" id="ARBA00000085"/>
    </source>
</evidence>
<dbReference type="InterPro" id="IPR005467">
    <property type="entry name" value="His_kinase_dom"/>
</dbReference>
<keyword evidence="7 14" id="KW-0812">Transmembrane</keyword>
<dbReference type="SMART" id="SM00388">
    <property type="entry name" value="HisKA"/>
    <property type="match status" value="1"/>
</dbReference>
<sequence>MGLSALIALFILLMLYTIARDFQYTPILREAIHLFLFIKNNYFGDLLYIIMGFLLTLAIYLMITLKTSKNIASLMQSVEIMASGDLDQRIDVDSNDDVGNMARNINHIIEQLENKTIEERKAQQTKTDLITNVSHDLRTPLTSIIGYLNLIEEDKYKDEVQLRYYTNIAYEKSKDLNILINDLFELTKLQNNSLPLNKININLVELVSQVISYLDYQLNESNMEIRANFSEDKLIVNADPDKLVRVLENLINNAMKYGNDGKYIDIVTRKEDNRAVVEVINYGDPIPQSDIPFIFDRFYRVEKSRNRNDGGSGLGLAITKNLIEAHRGRIIVKSDNNRTLFKVILPVD</sequence>
<evidence type="ECO:0000256" key="13">
    <source>
        <dbReference type="ARBA" id="ARBA00023136"/>
    </source>
</evidence>
<dbReference type="CDD" id="cd00082">
    <property type="entry name" value="HisKA"/>
    <property type="match status" value="1"/>
</dbReference>
<evidence type="ECO:0000256" key="3">
    <source>
        <dbReference type="ARBA" id="ARBA00012438"/>
    </source>
</evidence>
<evidence type="ECO:0000313" key="17">
    <source>
        <dbReference type="EMBL" id="MBC5996727.1"/>
    </source>
</evidence>
<keyword evidence="11 14" id="KW-1133">Transmembrane helix</keyword>
<dbReference type="EC" id="2.7.13.3" evidence="3"/>
<dbReference type="Gene3D" id="6.10.340.10">
    <property type="match status" value="1"/>
</dbReference>
<organism evidence="17 18">
    <name type="scientific">Romboutsia faecis</name>
    <dbReference type="NCBI Taxonomy" id="2764597"/>
    <lineage>
        <taxon>Bacteria</taxon>
        <taxon>Bacillati</taxon>
        <taxon>Bacillota</taxon>
        <taxon>Clostridia</taxon>
        <taxon>Peptostreptococcales</taxon>
        <taxon>Peptostreptococcaceae</taxon>
        <taxon>Romboutsia</taxon>
    </lineage>
</organism>
<dbReference type="InterPro" id="IPR003661">
    <property type="entry name" value="HisK_dim/P_dom"/>
</dbReference>
<dbReference type="SMART" id="SM00387">
    <property type="entry name" value="HATPase_c"/>
    <property type="match status" value="1"/>
</dbReference>